<evidence type="ECO:0000256" key="2">
    <source>
        <dbReference type="SAM" id="MobiDB-lite"/>
    </source>
</evidence>
<dbReference type="Pfam" id="PF01243">
    <property type="entry name" value="PNPOx_N"/>
    <property type="match status" value="1"/>
</dbReference>
<proteinExistence type="predicted"/>
<comment type="caution">
    <text evidence="4">The sequence shown here is derived from an EMBL/GenBank/DDBJ whole genome shotgun (WGS) entry which is preliminary data.</text>
</comment>
<reference evidence="5" key="1">
    <citation type="journal article" date="2019" name="Int. J. Syst. Evol. Microbiol.">
        <title>The Global Catalogue of Microorganisms (GCM) 10K type strain sequencing project: providing services to taxonomists for standard genome sequencing and annotation.</title>
        <authorList>
            <consortium name="The Broad Institute Genomics Platform"/>
            <consortium name="The Broad Institute Genome Sequencing Center for Infectious Disease"/>
            <person name="Wu L."/>
            <person name="Ma J."/>
        </authorList>
    </citation>
    <scope>NUCLEOTIDE SEQUENCE [LARGE SCALE GENOMIC DNA]</scope>
    <source>
        <strain evidence="5">CGMCC 4.1641</strain>
    </source>
</reference>
<dbReference type="SUPFAM" id="SSF50475">
    <property type="entry name" value="FMN-binding split barrel"/>
    <property type="match status" value="1"/>
</dbReference>
<organism evidence="4 5">
    <name type="scientific">Streptomyces aureoversilis</name>
    <dbReference type="NCBI Taxonomy" id="67277"/>
    <lineage>
        <taxon>Bacteria</taxon>
        <taxon>Bacillati</taxon>
        <taxon>Actinomycetota</taxon>
        <taxon>Actinomycetes</taxon>
        <taxon>Kitasatosporales</taxon>
        <taxon>Streptomycetaceae</taxon>
        <taxon>Streptomyces</taxon>
    </lineage>
</organism>
<dbReference type="PANTHER" id="PTHR35176">
    <property type="entry name" value="HEME OXYGENASE HI_0854-RELATED"/>
    <property type="match status" value="1"/>
</dbReference>
<feature type="region of interest" description="Disordered" evidence="2">
    <location>
        <begin position="154"/>
        <end position="180"/>
    </location>
</feature>
<dbReference type="EMBL" id="JBHSKJ010000004">
    <property type="protein sequence ID" value="MFC5144651.1"/>
    <property type="molecule type" value="Genomic_DNA"/>
</dbReference>
<evidence type="ECO:0000259" key="3">
    <source>
        <dbReference type="Pfam" id="PF01243"/>
    </source>
</evidence>
<evidence type="ECO:0000313" key="5">
    <source>
        <dbReference type="Proteomes" id="UP001596222"/>
    </source>
</evidence>
<name>A0ABV9ZW44_9ACTN</name>
<dbReference type="InterPro" id="IPR011576">
    <property type="entry name" value="Pyridox_Oxase_N"/>
</dbReference>
<feature type="compositionally biased region" description="Polar residues" evidence="2">
    <location>
        <begin position="169"/>
        <end position="180"/>
    </location>
</feature>
<dbReference type="Gene3D" id="2.30.110.10">
    <property type="entry name" value="Electron Transport, Fmn-binding Protein, Chain A"/>
    <property type="match status" value="1"/>
</dbReference>
<sequence length="180" mass="19972">MQTFSWAEFEAAEAEFAGAVRKRFAQYKHHVLATLRADGSPRLTGLEVDIRSGELWLGMMPNSRKALDLRRDPRFAVHANPGPDAGMTGGDVRVSGRAVEVTDAETLSRYADDVHPPQPFHLFRTELTEIVHTAVDNDELVMRVCRPGAALRTIRRGNGAEPPREDTQRPASNRSVTATR</sequence>
<protein>
    <submittedName>
        <fullName evidence="4">Pyridoxamine 5'-phosphate oxidase family protein</fullName>
    </submittedName>
</protein>
<dbReference type="InterPro" id="IPR052019">
    <property type="entry name" value="F420H2_bilvrd_red/Heme_oxyg"/>
</dbReference>
<dbReference type="RefSeq" id="WP_382039215.1">
    <property type="nucleotide sequence ID" value="NZ_JBHSKJ010000004.1"/>
</dbReference>
<evidence type="ECO:0000313" key="4">
    <source>
        <dbReference type="EMBL" id="MFC5144651.1"/>
    </source>
</evidence>
<accession>A0ABV9ZW44</accession>
<dbReference type="InterPro" id="IPR012349">
    <property type="entry name" value="Split_barrel_FMN-bd"/>
</dbReference>
<keyword evidence="1" id="KW-0560">Oxidoreductase</keyword>
<dbReference type="PANTHER" id="PTHR35176:SF6">
    <property type="entry name" value="HEME OXYGENASE HI_0854-RELATED"/>
    <property type="match status" value="1"/>
</dbReference>
<dbReference type="Proteomes" id="UP001596222">
    <property type="component" value="Unassembled WGS sequence"/>
</dbReference>
<evidence type="ECO:0000256" key="1">
    <source>
        <dbReference type="ARBA" id="ARBA00023002"/>
    </source>
</evidence>
<keyword evidence="5" id="KW-1185">Reference proteome</keyword>
<feature type="domain" description="Pyridoxamine 5'-phosphate oxidase N-terminal" evidence="3">
    <location>
        <begin position="19"/>
        <end position="130"/>
    </location>
</feature>
<gene>
    <name evidence="4" type="ORF">ACFPP6_08170</name>
</gene>